<name>A0ABV5GU39_9FLAO</name>
<evidence type="ECO:0008006" key="4">
    <source>
        <dbReference type="Google" id="ProtNLM"/>
    </source>
</evidence>
<accession>A0ABV5GU39</accession>
<dbReference type="Proteomes" id="UP001589607">
    <property type="component" value="Unassembled WGS sequence"/>
</dbReference>
<sequence>MKKIFFSILALGLLMASCNNDDDAVTASPSLKLNLTGLEDLGPDYKYEGWIIVNGAPVSTGVFTVDGSGVLSKTTFDVDATNLAAATKFVLSIEPTVDPSPAPSDTKYLVGDFTGNSATVSSGIVGDFSASTGKYLLATPTNGNMNPEAGVWFIDNTSGTGMAGLNLPTLDSGWKYEGWVVSNGVVLSTGKFSAVDASDEAAPYSGTMMAPPFPGEDFLMNAPTGLTFPGNLSGSTIVISVEPSPDNSSMPFAMKPLVHTVANPAVTGNVVDMNSNLASLPSGTVTR</sequence>
<organism evidence="2 3">
    <name type="scientific">Flavobacterium jumunjinense</name>
    <dbReference type="NCBI Taxonomy" id="998845"/>
    <lineage>
        <taxon>Bacteria</taxon>
        <taxon>Pseudomonadati</taxon>
        <taxon>Bacteroidota</taxon>
        <taxon>Flavobacteriia</taxon>
        <taxon>Flavobacteriales</taxon>
        <taxon>Flavobacteriaceae</taxon>
        <taxon>Flavobacterium</taxon>
    </lineage>
</organism>
<dbReference type="EMBL" id="JBHMEY010000096">
    <property type="protein sequence ID" value="MFB9098899.1"/>
    <property type="molecule type" value="Genomic_DNA"/>
</dbReference>
<evidence type="ECO:0000256" key="1">
    <source>
        <dbReference type="SAM" id="SignalP"/>
    </source>
</evidence>
<reference evidence="2 3" key="1">
    <citation type="submission" date="2024-09" db="EMBL/GenBank/DDBJ databases">
        <authorList>
            <person name="Sun Q."/>
            <person name="Mori K."/>
        </authorList>
    </citation>
    <scope>NUCLEOTIDE SEQUENCE [LARGE SCALE GENOMIC DNA]</scope>
    <source>
        <strain evidence="2 3">CECT 7955</strain>
    </source>
</reference>
<protein>
    <recommendedName>
        <fullName evidence="4">Anti-sigma factor</fullName>
    </recommendedName>
</protein>
<gene>
    <name evidence="2" type="ORF">ACFFVF_20520</name>
</gene>
<keyword evidence="1" id="KW-0732">Signal</keyword>
<feature type="signal peptide" evidence="1">
    <location>
        <begin position="1"/>
        <end position="21"/>
    </location>
</feature>
<dbReference type="RefSeq" id="WP_236457236.1">
    <property type="nucleotide sequence ID" value="NZ_CBCSGE010000012.1"/>
</dbReference>
<feature type="chain" id="PRO_5045415534" description="Anti-sigma factor" evidence="1">
    <location>
        <begin position="22"/>
        <end position="287"/>
    </location>
</feature>
<comment type="caution">
    <text evidence="2">The sequence shown here is derived from an EMBL/GenBank/DDBJ whole genome shotgun (WGS) entry which is preliminary data.</text>
</comment>
<evidence type="ECO:0000313" key="2">
    <source>
        <dbReference type="EMBL" id="MFB9098899.1"/>
    </source>
</evidence>
<evidence type="ECO:0000313" key="3">
    <source>
        <dbReference type="Proteomes" id="UP001589607"/>
    </source>
</evidence>
<keyword evidence="3" id="KW-1185">Reference proteome</keyword>
<proteinExistence type="predicted"/>
<dbReference type="PROSITE" id="PS51257">
    <property type="entry name" value="PROKAR_LIPOPROTEIN"/>
    <property type="match status" value="1"/>
</dbReference>